<reference evidence="4" key="1">
    <citation type="submission" date="2016-11" db="UniProtKB">
        <authorList>
            <consortium name="WormBaseParasite"/>
        </authorList>
    </citation>
    <scope>IDENTIFICATION</scope>
</reference>
<dbReference type="InterPro" id="IPR029021">
    <property type="entry name" value="Prot-tyrosine_phosphatase-like"/>
</dbReference>
<name>A0A1I7T2U6_9PELO</name>
<accession>A0A1I7T2U6</accession>
<dbReference type="Gene3D" id="3.90.190.10">
    <property type="entry name" value="Protein tyrosine phosphatase superfamily"/>
    <property type="match status" value="1"/>
</dbReference>
<dbReference type="PANTHER" id="PTHR46163:SF23">
    <property type="entry name" value="PROTEIN-TYROSINE PHOSPHATASE-RELATED"/>
    <property type="match status" value="1"/>
</dbReference>
<feature type="compositionally biased region" description="Basic and acidic residues" evidence="1">
    <location>
        <begin position="31"/>
        <end position="41"/>
    </location>
</feature>
<dbReference type="InterPro" id="IPR000242">
    <property type="entry name" value="PTP_cat"/>
</dbReference>
<dbReference type="GO" id="GO:0004725">
    <property type="term" value="F:protein tyrosine phosphatase activity"/>
    <property type="evidence" value="ECO:0007669"/>
    <property type="project" value="InterPro"/>
</dbReference>
<feature type="domain" description="Tyrosine-protein phosphatase" evidence="2">
    <location>
        <begin position="181"/>
        <end position="323"/>
    </location>
</feature>
<dbReference type="SUPFAM" id="SSF52799">
    <property type="entry name" value="(Phosphotyrosine protein) phosphatases II"/>
    <property type="match status" value="1"/>
</dbReference>
<dbReference type="PROSITE" id="PS50055">
    <property type="entry name" value="TYR_PHOSPHATASE_PTP"/>
    <property type="match status" value="1"/>
</dbReference>
<proteinExistence type="predicted"/>
<evidence type="ECO:0000256" key="1">
    <source>
        <dbReference type="SAM" id="MobiDB-lite"/>
    </source>
</evidence>
<keyword evidence="3" id="KW-1185">Reference proteome</keyword>
<organism evidence="3 4">
    <name type="scientific">Caenorhabditis tropicalis</name>
    <dbReference type="NCBI Taxonomy" id="1561998"/>
    <lineage>
        <taxon>Eukaryota</taxon>
        <taxon>Metazoa</taxon>
        <taxon>Ecdysozoa</taxon>
        <taxon>Nematoda</taxon>
        <taxon>Chromadorea</taxon>
        <taxon>Rhabditida</taxon>
        <taxon>Rhabditina</taxon>
        <taxon>Rhabditomorpha</taxon>
        <taxon>Rhabditoidea</taxon>
        <taxon>Rhabditidae</taxon>
        <taxon>Peloderinae</taxon>
        <taxon>Caenorhabditis</taxon>
    </lineage>
</organism>
<sequence length="402" mass="45842">MGGKATKPLEDEGTLDTVSELSSFEETAIEGEDRTESEESRVSSGSEIDSIDNVDVLYPLPPSELPDTVFSSESLESMVSEYLGAPPAEESIDPEHFSRLKSLILTPRELFERDYGPEPDEDTVEVIQPIETKAPPPRRPPSEGSDLMTDLSDDEDGWPKYDMNALMEEAEAKGVTYQNPLIPTIEDYVRDKGTCGQKVLNHYDFSEVFTRSDKSTHLEAHGPDGTRVQDFWTQCHKDRVGLISMFGEFVEDGQINCARYIPEDQMEKFLCGKIVVRRLSDPDYPFEHCKVQKFAVRCTLVPEELGWHSVWHCQRALQPDPAGDYSIQNKEFEELKTLLLRDTKSKQWLQHGPMQFSGLRQKVPGILNQKTDFNRMSHPYYHRDYMEDEFPSYSDSISSMES</sequence>
<dbReference type="eggNOG" id="ENOG502TG7I">
    <property type="taxonomic scope" value="Eukaryota"/>
</dbReference>
<protein>
    <submittedName>
        <fullName evidence="4">Tyrosine-protein phosphatase domain-containing protein</fullName>
    </submittedName>
</protein>
<dbReference type="PANTHER" id="PTHR46163">
    <property type="entry name" value="TYROSINE-PROTEIN PHOSPHATASE-RELATED"/>
    <property type="match status" value="1"/>
</dbReference>
<evidence type="ECO:0000259" key="2">
    <source>
        <dbReference type="PROSITE" id="PS50055"/>
    </source>
</evidence>
<dbReference type="WBParaSite" id="Csp11.Scaffold482.g1885.t2">
    <property type="protein sequence ID" value="Csp11.Scaffold482.g1885.t2"/>
    <property type="gene ID" value="Csp11.Scaffold482.g1885"/>
</dbReference>
<dbReference type="Proteomes" id="UP000095282">
    <property type="component" value="Unplaced"/>
</dbReference>
<dbReference type="Pfam" id="PF00102">
    <property type="entry name" value="Y_phosphatase"/>
    <property type="match status" value="1"/>
</dbReference>
<feature type="compositionally biased region" description="Polar residues" evidence="1">
    <location>
        <begin position="16"/>
        <end position="25"/>
    </location>
</feature>
<dbReference type="STRING" id="1561998.A0A1I7T2U6"/>
<feature type="region of interest" description="Disordered" evidence="1">
    <location>
        <begin position="1"/>
        <end position="54"/>
    </location>
</feature>
<evidence type="ECO:0000313" key="3">
    <source>
        <dbReference type="Proteomes" id="UP000095282"/>
    </source>
</evidence>
<dbReference type="InterPro" id="IPR052782">
    <property type="entry name" value="Oocyte-zygote_transition_reg"/>
</dbReference>
<dbReference type="AlphaFoldDB" id="A0A1I7T2U6"/>
<evidence type="ECO:0000313" key="4">
    <source>
        <dbReference type="WBParaSite" id="Csp11.Scaffold482.g1885.t2"/>
    </source>
</evidence>
<feature type="region of interest" description="Disordered" evidence="1">
    <location>
        <begin position="128"/>
        <end position="156"/>
    </location>
</feature>